<dbReference type="SUPFAM" id="SSF51735">
    <property type="entry name" value="NAD(P)-binding Rossmann-fold domains"/>
    <property type="match status" value="1"/>
</dbReference>
<dbReference type="AlphaFoldDB" id="A0A6J4NL95"/>
<proteinExistence type="predicted"/>
<dbReference type="InterPro" id="IPR020843">
    <property type="entry name" value="ER"/>
</dbReference>
<dbReference type="PANTHER" id="PTHR43482">
    <property type="entry name" value="PROTEIN AST1-RELATED"/>
    <property type="match status" value="1"/>
</dbReference>
<feature type="domain" description="Enoyl reductase (ER)" evidence="1">
    <location>
        <begin position="14"/>
        <end position="301"/>
    </location>
</feature>
<reference evidence="2" key="1">
    <citation type="submission" date="2020-02" db="EMBL/GenBank/DDBJ databases">
        <authorList>
            <person name="Meier V. D."/>
        </authorList>
    </citation>
    <scope>NUCLEOTIDE SEQUENCE</scope>
    <source>
        <strain evidence="2">AVDCRST_MAG60</strain>
    </source>
</reference>
<gene>
    <name evidence="2" type="ORF">AVDCRST_MAG60-1312</name>
</gene>
<dbReference type="Gene3D" id="3.90.180.10">
    <property type="entry name" value="Medium-chain alcohol dehydrogenases, catalytic domain"/>
    <property type="match status" value="1"/>
</dbReference>
<dbReference type="PANTHER" id="PTHR43482:SF1">
    <property type="entry name" value="PROTEIN AST1-RELATED"/>
    <property type="match status" value="1"/>
</dbReference>
<evidence type="ECO:0000313" key="2">
    <source>
        <dbReference type="EMBL" id="CAA9387219.1"/>
    </source>
</evidence>
<dbReference type="SUPFAM" id="SSF50129">
    <property type="entry name" value="GroES-like"/>
    <property type="match status" value="1"/>
</dbReference>
<protein>
    <recommendedName>
        <fullName evidence="1">Enoyl reductase (ER) domain-containing protein</fullName>
    </recommendedName>
</protein>
<dbReference type="InterPro" id="IPR011032">
    <property type="entry name" value="GroES-like_sf"/>
</dbReference>
<dbReference type="EMBL" id="CADCUN010000139">
    <property type="protein sequence ID" value="CAA9387219.1"/>
    <property type="molecule type" value="Genomic_DNA"/>
</dbReference>
<accession>A0A6J4NL95</accession>
<dbReference type="Pfam" id="PF13602">
    <property type="entry name" value="ADH_zinc_N_2"/>
    <property type="match status" value="1"/>
</dbReference>
<dbReference type="Pfam" id="PF08240">
    <property type="entry name" value="ADH_N"/>
    <property type="match status" value="1"/>
</dbReference>
<dbReference type="Gene3D" id="3.40.50.720">
    <property type="entry name" value="NAD(P)-binding Rossmann-like Domain"/>
    <property type="match status" value="1"/>
</dbReference>
<dbReference type="GO" id="GO:0016491">
    <property type="term" value="F:oxidoreductase activity"/>
    <property type="evidence" value="ECO:0007669"/>
    <property type="project" value="InterPro"/>
</dbReference>
<name>A0A6J4NL95_9ACTN</name>
<organism evidence="2">
    <name type="scientific">uncultured Nocardioides sp</name>
    <dbReference type="NCBI Taxonomy" id="198441"/>
    <lineage>
        <taxon>Bacteria</taxon>
        <taxon>Bacillati</taxon>
        <taxon>Actinomycetota</taxon>
        <taxon>Actinomycetes</taxon>
        <taxon>Propionibacteriales</taxon>
        <taxon>Nocardioidaceae</taxon>
        <taxon>Nocardioides</taxon>
        <taxon>environmental samples</taxon>
    </lineage>
</organism>
<dbReference type="InterPro" id="IPR013154">
    <property type="entry name" value="ADH-like_N"/>
</dbReference>
<dbReference type="SMART" id="SM00829">
    <property type="entry name" value="PKS_ER"/>
    <property type="match status" value="1"/>
</dbReference>
<evidence type="ECO:0000259" key="1">
    <source>
        <dbReference type="SMART" id="SM00829"/>
    </source>
</evidence>
<dbReference type="InterPro" id="IPR036291">
    <property type="entry name" value="NAD(P)-bd_dom_sf"/>
</dbReference>
<sequence>MQLLIARQHTTEPILVEVPDLQPDLRPDLRPGEVLLDVVASSVNPVDLFVASGRAHPVFGLPEEVGLGWDVIGRVRSVAADVGSFNPGDLVAGLHADPTAPSGAHATQVVLAAAALALVPAGLSPVEAATVPLNALTADQALRPLGEPAGRSLLITGAAGAVGGYAVALASAAGWEVTALARGDDEAWVRAAGATHFVTSPESAAYDVVLDAAVLDEIAVTAVRDGGDYVGVMPSATPAVERGVRVSAVSVRAEGARLGELLARAATGELEVRVAGTGSLDDAAAVYAKVAGGGHRGRWVLEV</sequence>
<dbReference type="InterPro" id="IPR052585">
    <property type="entry name" value="Lipid_raft_assoc_Zn_ADH"/>
</dbReference>